<evidence type="ECO:0000256" key="1">
    <source>
        <dbReference type="ARBA" id="ARBA00004340"/>
    </source>
</evidence>
<keyword evidence="3" id="KW-0964">Secreted</keyword>
<organism evidence="6 7">
    <name type="scientific">Phytophthora ramorum</name>
    <name type="common">Sudden oak death agent</name>
    <dbReference type="NCBI Taxonomy" id="164328"/>
    <lineage>
        <taxon>Eukaryota</taxon>
        <taxon>Sar</taxon>
        <taxon>Stramenopiles</taxon>
        <taxon>Oomycota</taxon>
        <taxon>Peronosporomycetes</taxon>
        <taxon>Peronosporales</taxon>
        <taxon>Peronosporaceae</taxon>
        <taxon>Phytophthora</taxon>
    </lineage>
</organism>
<evidence type="ECO:0000313" key="7">
    <source>
        <dbReference type="Proteomes" id="UP000005238"/>
    </source>
</evidence>
<evidence type="ECO:0000313" key="6">
    <source>
        <dbReference type="EnsemblProtists" id="Phyra72359"/>
    </source>
</evidence>
<dbReference type="HOGENOM" id="CLU_054504_1_0_1"/>
<accession>H3GAX6</accession>
<proteinExistence type="predicted"/>
<reference evidence="6" key="2">
    <citation type="submission" date="2015-06" db="UniProtKB">
        <authorList>
            <consortium name="EnsemblProtists"/>
        </authorList>
    </citation>
    <scope>IDENTIFICATION</scope>
    <source>
        <strain evidence="6">Pr102</strain>
    </source>
</reference>
<dbReference type="GO" id="GO:0043657">
    <property type="term" value="C:host cell"/>
    <property type="evidence" value="ECO:0007669"/>
    <property type="project" value="UniProtKB-SubCell"/>
</dbReference>
<evidence type="ECO:0000259" key="5">
    <source>
        <dbReference type="Pfam" id="PF20147"/>
    </source>
</evidence>
<reference evidence="7" key="1">
    <citation type="journal article" date="2006" name="Science">
        <title>Phytophthora genome sequences uncover evolutionary origins and mechanisms of pathogenesis.</title>
        <authorList>
            <person name="Tyler B.M."/>
            <person name="Tripathy S."/>
            <person name="Zhang X."/>
            <person name="Dehal P."/>
            <person name="Jiang R.H."/>
            <person name="Aerts A."/>
            <person name="Arredondo F.D."/>
            <person name="Baxter L."/>
            <person name="Bensasson D."/>
            <person name="Beynon J.L."/>
            <person name="Chapman J."/>
            <person name="Damasceno C.M."/>
            <person name="Dorrance A.E."/>
            <person name="Dou D."/>
            <person name="Dickerman A.W."/>
            <person name="Dubchak I.L."/>
            <person name="Garbelotto M."/>
            <person name="Gijzen M."/>
            <person name="Gordon S.G."/>
            <person name="Govers F."/>
            <person name="Grunwald N.J."/>
            <person name="Huang W."/>
            <person name="Ivors K.L."/>
            <person name="Jones R.W."/>
            <person name="Kamoun S."/>
            <person name="Krampis K."/>
            <person name="Lamour K.H."/>
            <person name="Lee M.K."/>
            <person name="McDonald W.H."/>
            <person name="Medina M."/>
            <person name="Meijer H.J."/>
            <person name="Nordberg E.K."/>
            <person name="Maclean D.J."/>
            <person name="Ospina-Giraldo M.D."/>
            <person name="Morris P.F."/>
            <person name="Phuntumart V."/>
            <person name="Putnam N.H."/>
            <person name="Rash S."/>
            <person name="Rose J.K."/>
            <person name="Sakihama Y."/>
            <person name="Salamov A.A."/>
            <person name="Savidor A."/>
            <person name="Scheuring C.F."/>
            <person name="Smith B.M."/>
            <person name="Sobral B.W."/>
            <person name="Terry A."/>
            <person name="Torto-Alalibo T.A."/>
            <person name="Win J."/>
            <person name="Xu Z."/>
            <person name="Zhang H."/>
            <person name="Grigoriev I.V."/>
            <person name="Rokhsar D.S."/>
            <person name="Boore J.L."/>
        </authorList>
    </citation>
    <scope>NUCLEOTIDE SEQUENCE [LARGE SCALE GENOMIC DNA]</scope>
    <source>
        <strain evidence="7">Pr102</strain>
    </source>
</reference>
<evidence type="ECO:0000256" key="2">
    <source>
        <dbReference type="ARBA" id="ARBA00004613"/>
    </source>
</evidence>
<dbReference type="eggNOG" id="ENOG502S3AY">
    <property type="taxonomic scope" value="Eukaryota"/>
</dbReference>
<dbReference type="OMA" id="QPFPWAY"/>
<protein>
    <recommendedName>
        <fullName evidence="5">Crinkler effector protein N-terminal domain-containing protein</fullName>
    </recommendedName>
</protein>
<dbReference type="EMBL" id="DS566271">
    <property type="status" value="NOT_ANNOTATED_CDS"/>
    <property type="molecule type" value="Genomic_DNA"/>
</dbReference>
<evidence type="ECO:0000256" key="4">
    <source>
        <dbReference type="SAM" id="SignalP"/>
    </source>
</evidence>
<dbReference type="VEuPathDB" id="FungiDB:KRP23_14134"/>
<feature type="chain" id="PRO_5003586157" description="Crinkler effector protein N-terminal domain-containing protein" evidence="4">
    <location>
        <begin position="18"/>
        <end position="438"/>
    </location>
</feature>
<dbReference type="VEuPathDB" id="FungiDB:KRP22_234"/>
<sequence>MVKLFCAIVGVAGSAFSVRVDESDSVYDLKKVIKGENPATITCDAKDLQVFLAKTEGGAWLSSLTEDVKKLKKGEKTALIEALMEEDLELQAEDSLKDVLEENHLPTPLSRQIHVLVVLTEGAGGSVSEASKMDQLREKVDKMNDKLDKSMLGKRKVCHSSASSSLLDELHVRLRATRAVPFETEKHVEPFTWGYTVDESGQKIKLTEEQQRERYREYVEVNIGDALAKNKLCVYGVEKGEGGKDILSADVPGHDIKFAGCTDMIILSDQILENRLELEMLPDVRLIIEVKQKVERRSVSQAVSELIALDIKAAEPGMALLTDLQKYWQFFWVADPTNNRGTIESVTICDPSKAFAVIETLLASGADAVVSLPCFQEPIKRPKIDEFLASIGEGESGGIRESIERYYDIASMLGPDWDMARAVAEQITRSIPTLSYFS</sequence>
<feature type="signal peptide" evidence="4">
    <location>
        <begin position="1"/>
        <end position="17"/>
    </location>
</feature>
<dbReference type="InParanoid" id="H3GAX6"/>
<dbReference type="GO" id="GO:0005576">
    <property type="term" value="C:extracellular region"/>
    <property type="evidence" value="ECO:0007669"/>
    <property type="project" value="UniProtKB-SubCell"/>
</dbReference>
<dbReference type="Proteomes" id="UP000005238">
    <property type="component" value="Unassembled WGS sequence"/>
</dbReference>
<comment type="subcellular location">
    <subcellularLocation>
        <location evidence="1">Host cell</location>
    </subcellularLocation>
    <subcellularLocation>
        <location evidence="2">Secreted</location>
    </subcellularLocation>
</comment>
<name>H3GAX6_PHYRM</name>
<feature type="domain" description="Crinkler effector protein N-terminal" evidence="5">
    <location>
        <begin position="2"/>
        <end position="118"/>
    </location>
</feature>
<dbReference type="Pfam" id="PF20147">
    <property type="entry name" value="Crinkler"/>
    <property type="match status" value="1"/>
</dbReference>
<dbReference type="EnsemblProtists" id="Phyra72359">
    <property type="protein sequence ID" value="Phyra72359"/>
    <property type="gene ID" value="Phyra72359"/>
</dbReference>
<dbReference type="AlphaFoldDB" id="H3GAX6"/>
<dbReference type="InterPro" id="IPR045379">
    <property type="entry name" value="Crinkler_N"/>
</dbReference>
<keyword evidence="7" id="KW-1185">Reference proteome</keyword>
<keyword evidence="4" id="KW-0732">Signal</keyword>
<evidence type="ECO:0000256" key="3">
    <source>
        <dbReference type="ARBA" id="ARBA00022525"/>
    </source>
</evidence>